<keyword evidence="1" id="KW-0472">Membrane</keyword>
<feature type="transmembrane region" description="Helical" evidence="1">
    <location>
        <begin position="136"/>
        <end position="155"/>
    </location>
</feature>
<feature type="transmembrane region" description="Helical" evidence="1">
    <location>
        <begin position="397"/>
        <end position="419"/>
    </location>
</feature>
<dbReference type="RefSeq" id="WP_205450642.1">
    <property type="nucleotide sequence ID" value="NZ_JAXARY010000012.1"/>
</dbReference>
<name>A0ABU4UFX7_9GAMM</name>
<feature type="transmembrane region" description="Helical" evidence="1">
    <location>
        <begin position="309"/>
        <end position="326"/>
    </location>
</feature>
<feature type="transmembrane region" description="Helical" evidence="1">
    <location>
        <begin position="110"/>
        <end position="129"/>
    </location>
</feature>
<feature type="transmembrane region" description="Helical" evidence="1">
    <location>
        <begin position="279"/>
        <end position="302"/>
    </location>
</feature>
<evidence type="ECO:0000313" key="2">
    <source>
        <dbReference type="EMBL" id="MDX8128386.1"/>
    </source>
</evidence>
<organism evidence="2 3">
    <name type="scientific">Methylomonas defluvii</name>
    <dbReference type="NCBI Taxonomy" id="3045149"/>
    <lineage>
        <taxon>Bacteria</taxon>
        <taxon>Pseudomonadati</taxon>
        <taxon>Pseudomonadota</taxon>
        <taxon>Gammaproteobacteria</taxon>
        <taxon>Methylococcales</taxon>
        <taxon>Methylococcaceae</taxon>
        <taxon>Methylomonas</taxon>
    </lineage>
</organism>
<feature type="transmembrane region" description="Helical" evidence="1">
    <location>
        <begin position="211"/>
        <end position="230"/>
    </location>
</feature>
<feature type="transmembrane region" description="Helical" evidence="1">
    <location>
        <begin position="185"/>
        <end position="205"/>
    </location>
</feature>
<protein>
    <recommendedName>
        <fullName evidence="4">DUF2029 domain-containing protein</fullName>
    </recommendedName>
</protein>
<keyword evidence="3" id="KW-1185">Reference proteome</keyword>
<dbReference type="Proteomes" id="UP001284537">
    <property type="component" value="Unassembled WGS sequence"/>
</dbReference>
<keyword evidence="1" id="KW-1133">Transmembrane helix</keyword>
<sequence length="423" mass="49128">MTSADSVCVKNKNIHWWFVWIIFSELVFLIFFVKYFESSGYAMPPFFFAPLDTFMDFYNTNYWSLNDGRYDIWQSIYPISVFALAQMLVPDYCASVVLPAELRDCSPYSIAWLFLFYFCAIFVCTKLIVKQVGIKYISVEIVIFLALLMQFPGLYALERGNYIIVAFMLLAFSQAIGANWKGAVFLALAINIKQYLIVLWFVPFFKREYTYFLISFFASLLINQISMIVLEDGNYRQIFENMFSFSGAVNSDFFQKVWYTTSLSSWSKAVFYYQDRIPVILYLTAHFLRWFVLFVAASILFLSARKAHFFTWEQLSVVVLLSMMVATDSPGGYAVILLLPYLSAILIGSYANKYRRIIMFVLLIPLDFVVGPIIEFNQFSFLSQHYVDVSTGLTFGAYIRPFCLLFMLIIMSYPVLVSLRKFS</sequence>
<evidence type="ECO:0000256" key="1">
    <source>
        <dbReference type="SAM" id="Phobius"/>
    </source>
</evidence>
<comment type="caution">
    <text evidence="2">The sequence shown here is derived from an EMBL/GenBank/DDBJ whole genome shotgun (WGS) entry which is preliminary data.</text>
</comment>
<keyword evidence="1" id="KW-0812">Transmembrane</keyword>
<feature type="transmembrane region" description="Helical" evidence="1">
    <location>
        <begin position="357"/>
        <end position="377"/>
    </location>
</feature>
<reference evidence="2 3" key="1">
    <citation type="submission" date="2023-11" db="EMBL/GenBank/DDBJ databases">
        <authorList>
            <person name="Ouyang M.-Y."/>
        </authorList>
    </citation>
    <scope>NUCLEOTIDE SEQUENCE [LARGE SCALE GENOMIC DNA]</scope>
    <source>
        <strain evidence="2 3">OY6</strain>
    </source>
</reference>
<feature type="transmembrane region" description="Helical" evidence="1">
    <location>
        <begin position="14"/>
        <end position="33"/>
    </location>
</feature>
<dbReference type="EMBL" id="JAXARY010000012">
    <property type="protein sequence ID" value="MDX8128386.1"/>
    <property type="molecule type" value="Genomic_DNA"/>
</dbReference>
<feature type="transmembrane region" description="Helical" evidence="1">
    <location>
        <begin position="332"/>
        <end position="350"/>
    </location>
</feature>
<evidence type="ECO:0008006" key="4">
    <source>
        <dbReference type="Google" id="ProtNLM"/>
    </source>
</evidence>
<gene>
    <name evidence="2" type="ORF">QLH52_13925</name>
</gene>
<evidence type="ECO:0000313" key="3">
    <source>
        <dbReference type="Proteomes" id="UP001284537"/>
    </source>
</evidence>
<accession>A0ABU4UFX7</accession>
<proteinExistence type="predicted"/>